<dbReference type="AlphaFoldDB" id="X0QF91"/>
<sequence length="200" mass="21845">MPGIEKMHVLPLPGFDTVEAMAEAVEKQLPATDRPRIVVGASLGAMVGLQLLQTVRFDAFIALATGFGIHVDTQVLDRIRESPEDVLMRTARSSLANRDAGDLLEIAVEDLRSRGRDVLISHLTALGSYDPKVPDELPETVVVWGSGDRSVPLEDHVSLARTMKGVLAPVDGAGHLPFLERPDDVARIISREVRRLCREN</sequence>
<gene>
    <name evidence="2" type="ORF">RW1_093_00280</name>
</gene>
<comment type="caution">
    <text evidence="2">The sequence shown here is derived from an EMBL/GenBank/DDBJ whole genome shotgun (WGS) entry which is preliminary data.</text>
</comment>
<feature type="domain" description="AB hydrolase-1" evidence="1">
    <location>
        <begin position="14"/>
        <end position="187"/>
    </location>
</feature>
<dbReference type="InterPro" id="IPR000073">
    <property type="entry name" value="AB_hydrolase_1"/>
</dbReference>
<name>X0QF91_RHOWR</name>
<reference evidence="2 3" key="1">
    <citation type="submission" date="2014-02" db="EMBL/GenBank/DDBJ databases">
        <title>Whole genome shotgun sequence of Rhodococcus wratislaviensis NBRC 100605.</title>
        <authorList>
            <person name="Hosoyama A."/>
            <person name="Tsuchikane K."/>
            <person name="Yoshida I."/>
            <person name="Ohji S."/>
            <person name="Ichikawa N."/>
            <person name="Yamazoe A."/>
            <person name="Fujita N."/>
        </authorList>
    </citation>
    <scope>NUCLEOTIDE SEQUENCE [LARGE SCALE GENOMIC DNA]</scope>
    <source>
        <strain evidence="2 3">NBRC 100605</strain>
    </source>
</reference>
<accession>X0QF91</accession>
<dbReference type="GO" id="GO:0003824">
    <property type="term" value="F:catalytic activity"/>
    <property type="evidence" value="ECO:0007669"/>
    <property type="project" value="UniProtKB-ARBA"/>
</dbReference>
<proteinExistence type="predicted"/>
<organism evidence="2 3">
    <name type="scientific">Rhodococcus wratislaviensis NBRC 100605</name>
    <dbReference type="NCBI Taxonomy" id="1219028"/>
    <lineage>
        <taxon>Bacteria</taxon>
        <taxon>Bacillati</taxon>
        <taxon>Actinomycetota</taxon>
        <taxon>Actinomycetes</taxon>
        <taxon>Mycobacteriales</taxon>
        <taxon>Nocardiaceae</taxon>
        <taxon>Rhodococcus</taxon>
    </lineage>
</organism>
<dbReference type="InterPro" id="IPR029058">
    <property type="entry name" value="AB_hydrolase_fold"/>
</dbReference>
<evidence type="ECO:0000313" key="3">
    <source>
        <dbReference type="Proteomes" id="UP000019491"/>
    </source>
</evidence>
<protein>
    <recommendedName>
        <fullName evidence="1">AB hydrolase-1 domain-containing protein</fullName>
    </recommendedName>
</protein>
<dbReference type="EMBL" id="BAWF01000093">
    <property type="protein sequence ID" value="GAF49541.1"/>
    <property type="molecule type" value="Genomic_DNA"/>
</dbReference>
<evidence type="ECO:0000259" key="1">
    <source>
        <dbReference type="Pfam" id="PF12697"/>
    </source>
</evidence>
<evidence type="ECO:0000313" key="2">
    <source>
        <dbReference type="EMBL" id="GAF49541.1"/>
    </source>
</evidence>
<dbReference type="Gene3D" id="3.40.50.1820">
    <property type="entry name" value="alpha/beta hydrolase"/>
    <property type="match status" value="1"/>
</dbReference>
<dbReference type="Proteomes" id="UP000019491">
    <property type="component" value="Unassembled WGS sequence"/>
</dbReference>
<keyword evidence="3" id="KW-1185">Reference proteome</keyword>
<dbReference type="Pfam" id="PF12697">
    <property type="entry name" value="Abhydrolase_6"/>
    <property type="match status" value="1"/>
</dbReference>
<dbReference type="SUPFAM" id="SSF53474">
    <property type="entry name" value="alpha/beta-Hydrolases"/>
    <property type="match status" value="1"/>
</dbReference>